<feature type="transmembrane region" description="Helical" evidence="6">
    <location>
        <begin position="289"/>
        <end position="312"/>
    </location>
</feature>
<dbReference type="GO" id="GO:0016020">
    <property type="term" value="C:membrane"/>
    <property type="evidence" value="ECO:0007669"/>
    <property type="project" value="UniProtKB-SubCell"/>
</dbReference>
<comment type="caution">
    <text evidence="8">The sequence shown here is derived from an EMBL/GenBank/DDBJ whole genome shotgun (WGS) entry which is preliminary data.</text>
</comment>
<evidence type="ECO:0000313" key="9">
    <source>
        <dbReference type="Proteomes" id="UP000231586"/>
    </source>
</evidence>
<feature type="transmembrane region" description="Helical" evidence="6">
    <location>
        <begin position="435"/>
        <end position="453"/>
    </location>
</feature>
<dbReference type="AlphaFoldDB" id="A0A2M8W6L6"/>
<keyword evidence="2 6" id="KW-0812">Transmembrane</keyword>
<dbReference type="Pfam" id="PF01740">
    <property type="entry name" value="STAS"/>
    <property type="match status" value="1"/>
</dbReference>
<dbReference type="GO" id="GO:0055085">
    <property type="term" value="P:transmembrane transport"/>
    <property type="evidence" value="ECO:0007669"/>
    <property type="project" value="InterPro"/>
</dbReference>
<proteinExistence type="predicted"/>
<reference evidence="8 9" key="1">
    <citation type="submission" date="2017-11" db="EMBL/GenBank/DDBJ databases">
        <title>Genomic Encyclopedia of Archaeal and Bacterial Type Strains, Phase II (KMG-II): From Individual Species to Whole Genera.</title>
        <authorList>
            <person name="Goeker M."/>
        </authorList>
    </citation>
    <scope>NUCLEOTIDE SEQUENCE [LARGE SCALE GENOMIC DNA]</scope>
    <source>
        <strain evidence="8 9">DSM 22413</strain>
    </source>
</reference>
<evidence type="ECO:0000256" key="4">
    <source>
        <dbReference type="ARBA" id="ARBA00023136"/>
    </source>
</evidence>
<comment type="subcellular location">
    <subcellularLocation>
        <location evidence="1">Membrane</location>
        <topology evidence="1">Multi-pass membrane protein</topology>
    </subcellularLocation>
</comment>
<evidence type="ECO:0000256" key="6">
    <source>
        <dbReference type="SAM" id="Phobius"/>
    </source>
</evidence>
<dbReference type="InterPro" id="IPR036513">
    <property type="entry name" value="STAS_dom_sf"/>
</dbReference>
<evidence type="ECO:0000256" key="5">
    <source>
        <dbReference type="SAM" id="MobiDB-lite"/>
    </source>
</evidence>
<name>A0A2M8W6L6_9MICO</name>
<dbReference type="Pfam" id="PF00916">
    <property type="entry name" value="Sulfate_transp"/>
    <property type="match status" value="1"/>
</dbReference>
<sequence length="611" mass="62078">MPRLGSGQGAAGLGARGALDALEVARAGMLGRVSEPSAATPADDAEQAPPPDKPTFGKPTTQDVTSGFVTGLFSIPEGMAYASIGGFAAPLGLWSGVVPTIVGSALARTVLMVTTLTSAIALSSQSVLAAAGLKPNDLGALATLTVLVGLVMLIMGLLKLGSVMSFVSTAVMTGFTTGIALQIVTGVLKDATGYTPTPHNTLAKVENSIAHVGDWNGPTVVVAVATVAAWAAFHAVKKLEQYATLLALLVVSVVCAIVKPDIELVKDIAAIPRSLPPFSLPDLGAVPELATGAIAIALVALAQAAGIGAAVANPDGSRPNASKDFTAQGVANIAGGFFSALPTGGSLSRTGVGTSAGAKTRWSGIFAGVWLALIVLAVGPVAGEIPMAVIGGLLIVIGGELIAGRVGDITLVLRTSWLSALAMIVTFLATTQLPLQDAIFIGAGLSILLFAVGSSKRGQLLELTPDGHGGWELGEPPAVLPSGRTTVLHYVGSGFFAEVNQLESEWPDPRPTHDAALVVSLRGSTGIPSATFVKAYVRAVQRLRRHGVEVVLCGVPPRLHALLERTGALDTLGHDSVVPETSHLLESLDEAYAIAERRRLAAATGDDGATG</sequence>
<dbReference type="PANTHER" id="PTHR11814">
    <property type="entry name" value="SULFATE TRANSPORTER"/>
    <property type="match status" value="1"/>
</dbReference>
<feature type="transmembrane region" description="Helical" evidence="6">
    <location>
        <begin position="411"/>
        <end position="429"/>
    </location>
</feature>
<dbReference type="InterPro" id="IPR011547">
    <property type="entry name" value="SLC26A/SulP_dom"/>
</dbReference>
<feature type="transmembrane region" description="Helical" evidence="6">
    <location>
        <begin position="165"/>
        <end position="188"/>
    </location>
</feature>
<dbReference type="InterPro" id="IPR001902">
    <property type="entry name" value="SLC26A/SulP_fam"/>
</dbReference>
<dbReference type="Gene3D" id="3.30.750.24">
    <property type="entry name" value="STAS domain"/>
    <property type="match status" value="1"/>
</dbReference>
<feature type="transmembrane region" description="Helical" evidence="6">
    <location>
        <begin position="385"/>
        <end position="404"/>
    </location>
</feature>
<feature type="transmembrane region" description="Helical" evidence="6">
    <location>
        <begin position="362"/>
        <end position="379"/>
    </location>
</feature>
<feature type="transmembrane region" description="Helical" evidence="6">
    <location>
        <begin position="215"/>
        <end position="235"/>
    </location>
</feature>
<feature type="transmembrane region" description="Helical" evidence="6">
    <location>
        <begin position="138"/>
        <end position="158"/>
    </location>
</feature>
<dbReference type="SUPFAM" id="SSF52091">
    <property type="entry name" value="SpoIIaa-like"/>
    <property type="match status" value="1"/>
</dbReference>
<keyword evidence="9" id="KW-1185">Reference proteome</keyword>
<feature type="region of interest" description="Disordered" evidence="5">
    <location>
        <begin position="33"/>
        <end position="62"/>
    </location>
</feature>
<gene>
    <name evidence="8" type="ORF">CLV34_2467</name>
</gene>
<dbReference type="InterPro" id="IPR002645">
    <property type="entry name" value="STAS_dom"/>
</dbReference>
<evidence type="ECO:0000256" key="2">
    <source>
        <dbReference type="ARBA" id="ARBA00022692"/>
    </source>
</evidence>
<dbReference type="PROSITE" id="PS50801">
    <property type="entry name" value="STAS"/>
    <property type="match status" value="1"/>
</dbReference>
<feature type="domain" description="STAS" evidence="7">
    <location>
        <begin position="529"/>
        <end position="595"/>
    </location>
</feature>
<keyword evidence="3 6" id="KW-1133">Transmembrane helix</keyword>
<evidence type="ECO:0000256" key="3">
    <source>
        <dbReference type="ARBA" id="ARBA00022989"/>
    </source>
</evidence>
<evidence type="ECO:0000256" key="1">
    <source>
        <dbReference type="ARBA" id="ARBA00004141"/>
    </source>
</evidence>
<evidence type="ECO:0000313" key="8">
    <source>
        <dbReference type="EMBL" id="PJI86549.1"/>
    </source>
</evidence>
<keyword evidence="4 6" id="KW-0472">Membrane</keyword>
<organism evidence="8 9">
    <name type="scientific">Luteimicrobium subarcticum</name>
    <dbReference type="NCBI Taxonomy" id="620910"/>
    <lineage>
        <taxon>Bacteria</taxon>
        <taxon>Bacillati</taxon>
        <taxon>Actinomycetota</taxon>
        <taxon>Actinomycetes</taxon>
        <taxon>Micrococcales</taxon>
        <taxon>Luteimicrobium</taxon>
    </lineage>
</organism>
<accession>A0A2M8W6L6</accession>
<evidence type="ECO:0000259" key="7">
    <source>
        <dbReference type="PROSITE" id="PS50801"/>
    </source>
</evidence>
<feature type="transmembrane region" description="Helical" evidence="6">
    <location>
        <begin position="242"/>
        <end position="259"/>
    </location>
</feature>
<dbReference type="Proteomes" id="UP000231586">
    <property type="component" value="Unassembled WGS sequence"/>
</dbReference>
<dbReference type="CDD" id="cd07042">
    <property type="entry name" value="STAS_SulP_like_sulfate_transporter"/>
    <property type="match status" value="1"/>
</dbReference>
<feature type="transmembrane region" description="Helical" evidence="6">
    <location>
        <begin position="110"/>
        <end position="132"/>
    </location>
</feature>
<protein>
    <submittedName>
        <fullName evidence="8">SulP family sulfate permease</fullName>
    </submittedName>
</protein>
<feature type="transmembrane region" description="Helical" evidence="6">
    <location>
        <begin position="78"/>
        <end position="98"/>
    </location>
</feature>
<dbReference type="EMBL" id="PGTZ01000010">
    <property type="protein sequence ID" value="PJI86549.1"/>
    <property type="molecule type" value="Genomic_DNA"/>
</dbReference>